<dbReference type="AlphaFoldDB" id="A0A1G7NXY8"/>
<keyword evidence="2" id="KW-1185">Reference proteome</keyword>
<organism evidence="1 2">
    <name type="scientific">Mucilaginibacter pineti</name>
    <dbReference type="NCBI Taxonomy" id="1391627"/>
    <lineage>
        <taxon>Bacteria</taxon>
        <taxon>Pseudomonadati</taxon>
        <taxon>Bacteroidota</taxon>
        <taxon>Sphingobacteriia</taxon>
        <taxon>Sphingobacteriales</taxon>
        <taxon>Sphingobacteriaceae</taxon>
        <taxon>Mucilaginibacter</taxon>
    </lineage>
</organism>
<evidence type="ECO:0000313" key="1">
    <source>
        <dbReference type="EMBL" id="SDF78833.1"/>
    </source>
</evidence>
<dbReference type="Proteomes" id="UP000199072">
    <property type="component" value="Unassembled WGS sequence"/>
</dbReference>
<sequence>MKLIIEALEESHITQYEYLSANMLLDPNLISLNLIARQNAVRGELNIRGLMDASEIVGPIS</sequence>
<gene>
    <name evidence="1" type="ORF">SAMN05216464_1314</name>
</gene>
<proteinExistence type="predicted"/>
<dbReference type="RefSeq" id="WP_143014295.1">
    <property type="nucleotide sequence ID" value="NZ_FNAI01000031.1"/>
</dbReference>
<dbReference type="EMBL" id="FNAI01000031">
    <property type="protein sequence ID" value="SDF78833.1"/>
    <property type="molecule type" value="Genomic_DNA"/>
</dbReference>
<protein>
    <submittedName>
        <fullName evidence="1">Uncharacterized protein</fullName>
    </submittedName>
</protein>
<name>A0A1G7NXY8_9SPHI</name>
<accession>A0A1G7NXY8</accession>
<reference evidence="1 2" key="1">
    <citation type="submission" date="2016-10" db="EMBL/GenBank/DDBJ databases">
        <authorList>
            <person name="de Groot N.N."/>
        </authorList>
    </citation>
    <scope>NUCLEOTIDE SEQUENCE [LARGE SCALE GENOMIC DNA]</scope>
    <source>
        <strain evidence="1 2">47C3B</strain>
    </source>
</reference>
<evidence type="ECO:0000313" key="2">
    <source>
        <dbReference type="Proteomes" id="UP000199072"/>
    </source>
</evidence>